<dbReference type="GO" id="GO:0005737">
    <property type="term" value="C:cytoplasm"/>
    <property type="evidence" value="ECO:0007669"/>
    <property type="project" value="TreeGrafter"/>
</dbReference>
<dbReference type="PANTHER" id="PTHR30502:SF0">
    <property type="entry name" value="PHOSPHOENOLPYRUVATE CARBOXYLASE FAMILY PROTEIN"/>
    <property type="match status" value="1"/>
</dbReference>
<dbReference type="InterPro" id="IPR040442">
    <property type="entry name" value="Pyrv_kinase-like_dom_sf"/>
</dbReference>
<dbReference type="InterPro" id="IPR050251">
    <property type="entry name" value="HpcH-HpaI_aldolase"/>
</dbReference>
<protein>
    <recommendedName>
        <fullName evidence="5">HpcH/HpaI aldolase/citrate lyase domain-containing protein</fullName>
    </recommendedName>
</protein>
<dbReference type="InterPro" id="IPR005000">
    <property type="entry name" value="Aldolase/citrate-lyase_domain"/>
</dbReference>
<gene>
    <name evidence="6" type="ORF">LCGC14_2742890</name>
</gene>
<dbReference type="InterPro" id="IPR015813">
    <property type="entry name" value="Pyrv/PenolPyrv_kinase-like_dom"/>
</dbReference>
<evidence type="ECO:0000256" key="3">
    <source>
        <dbReference type="ARBA" id="ARBA00023239"/>
    </source>
</evidence>
<dbReference type="Pfam" id="PF03328">
    <property type="entry name" value="HpcH_HpaI"/>
    <property type="match status" value="1"/>
</dbReference>
<dbReference type="GO" id="GO:0016832">
    <property type="term" value="F:aldehyde-lyase activity"/>
    <property type="evidence" value="ECO:0007669"/>
    <property type="project" value="TreeGrafter"/>
</dbReference>
<dbReference type="GO" id="GO:0046872">
    <property type="term" value="F:metal ion binding"/>
    <property type="evidence" value="ECO:0007669"/>
    <property type="project" value="UniProtKB-KW"/>
</dbReference>
<evidence type="ECO:0000256" key="1">
    <source>
        <dbReference type="ARBA" id="ARBA00005568"/>
    </source>
</evidence>
<feature type="region of interest" description="Disordered" evidence="4">
    <location>
        <begin position="174"/>
        <end position="203"/>
    </location>
</feature>
<evidence type="ECO:0000259" key="5">
    <source>
        <dbReference type="Pfam" id="PF03328"/>
    </source>
</evidence>
<dbReference type="SUPFAM" id="SSF51621">
    <property type="entry name" value="Phosphoenolpyruvate/pyruvate domain"/>
    <property type="match status" value="1"/>
</dbReference>
<proteinExistence type="inferred from homology"/>
<feature type="compositionally biased region" description="Polar residues" evidence="4">
    <location>
        <begin position="190"/>
        <end position="203"/>
    </location>
</feature>
<dbReference type="AlphaFoldDB" id="A0A0F8Z3Z8"/>
<organism evidence="6">
    <name type="scientific">marine sediment metagenome</name>
    <dbReference type="NCBI Taxonomy" id="412755"/>
    <lineage>
        <taxon>unclassified sequences</taxon>
        <taxon>metagenomes</taxon>
        <taxon>ecological metagenomes</taxon>
    </lineage>
</organism>
<name>A0A0F8Z3Z8_9ZZZZ</name>
<feature type="non-terminal residue" evidence="6">
    <location>
        <position position="1"/>
    </location>
</feature>
<sequence>GIVARYVETVEQVREVVGAVRYRPIKGKFLRDLMSGERKPTAKTTEFLKGFNRHNYVIIGIESIAAIENLENLIGVEGVDGVFIGPHDVSVSMEIPAEWDNPELMAVFKDIVVRCRAKNIGVGTHMQSTTFPLDAVHTLMDAGMNWILDGADVTHAISSMIDRRKALGFGGLGEKTSGGADSSADPKSCISVNPRATSSPKQT</sequence>
<reference evidence="6" key="1">
    <citation type="journal article" date="2015" name="Nature">
        <title>Complex archaea that bridge the gap between prokaryotes and eukaryotes.</title>
        <authorList>
            <person name="Spang A."/>
            <person name="Saw J.H."/>
            <person name="Jorgensen S.L."/>
            <person name="Zaremba-Niedzwiedzka K."/>
            <person name="Martijn J."/>
            <person name="Lind A.E."/>
            <person name="van Eijk R."/>
            <person name="Schleper C."/>
            <person name="Guy L."/>
            <person name="Ettema T.J."/>
        </authorList>
    </citation>
    <scope>NUCLEOTIDE SEQUENCE</scope>
</reference>
<dbReference type="Gene3D" id="3.20.20.60">
    <property type="entry name" value="Phosphoenolpyruvate-binding domains"/>
    <property type="match status" value="1"/>
</dbReference>
<comment type="similarity">
    <text evidence="1">Belongs to the HpcH/HpaI aldolase family.</text>
</comment>
<feature type="domain" description="HpcH/HpaI aldolase/citrate lyase" evidence="5">
    <location>
        <begin position="5"/>
        <end position="156"/>
    </location>
</feature>
<comment type="caution">
    <text evidence="6">The sequence shown here is derived from an EMBL/GenBank/DDBJ whole genome shotgun (WGS) entry which is preliminary data.</text>
</comment>
<accession>A0A0F8Z3Z8</accession>
<keyword evidence="2" id="KW-0479">Metal-binding</keyword>
<keyword evidence="3" id="KW-0456">Lyase</keyword>
<evidence type="ECO:0000313" key="6">
    <source>
        <dbReference type="EMBL" id="KKK88467.1"/>
    </source>
</evidence>
<evidence type="ECO:0000256" key="2">
    <source>
        <dbReference type="ARBA" id="ARBA00022723"/>
    </source>
</evidence>
<evidence type="ECO:0000256" key="4">
    <source>
        <dbReference type="SAM" id="MobiDB-lite"/>
    </source>
</evidence>
<dbReference type="PANTHER" id="PTHR30502">
    <property type="entry name" value="2-KETO-3-DEOXY-L-RHAMNONATE ALDOLASE"/>
    <property type="match status" value="1"/>
</dbReference>
<dbReference type="EMBL" id="LAZR01049939">
    <property type="protein sequence ID" value="KKK88467.1"/>
    <property type="molecule type" value="Genomic_DNA"/>
</dbReference>